<proteinExistence type="predicted"/>
<keyword evidence="2" id="KW-1185">Reference proteome</keyword>
<protein>
    <submittedName>
        <fullName evidence="1">Uncharacterized protein</fullName>
    </submittedName>
</protein>
<dbReference type="Proteomes" id="UP000035740">
    <property type="component" value="Unassembled WGS sequence"/>
</dbReference>
<sequence>AVGVVLDPYQLEKVAGVTLSEITDALLTWARPDARFIHLIRCAAQLDLKPDQIIHNVGADPTFVITIDGNERLRHFLQWIRKMDIWTDDFFRGWFSRYGYAIVDRIKIRPKTYLDRYDTPRLVNELQKLIREVIKNELVCVPNMDPKFSHWNFEQPEPRPKYNYPSWGSGPSYII</sequence>
<evidence type="ECO:0000313" key="1">
    <source>
        <dbReference type="EMBL" id="KMS93714.1"/>
    </source>
</evidence>
<name>A0A0J8AY03_BETVV</name>
<evidence type="ECO:0000313" key="2">
    <source>
        <dbReference type="Proteomes" id="UP000035740"/>
    </source>
</evidence>
<organism evidence="1 2">
    <name type="scientific">Beta vulgaris subsp. vulgaris</name>
    <name type="common">Beet</name>
    <dbReference type="NCBI Taxonomy" id="3555"/>
    <lineage>
        <taxon>Eukaryota</taxon>
        <taxon>Viridiplantae</taxon>
        <taxon>Streptophyta</taxon>
        <taxon>Embryophyta</taxon>
        <taxon>Tracheophyta</taxon>
        <taxon>Spermatophyta</taxon>
        <taxon>Magnoliopsida</taxon>
        <taxon>eudicotyledons</taxon>
        <taxon>Gunneridae</taxon>
        <taxon>Pentapetalae</taxon>
        <taxon>Caryophyllales</taxon>
        <taxon>Chenopodiaceae</taxon>
        <taxon>Betoideae</taxon>
        <taxon>Beta</taxon>
    </lineage>
</organism>
<feature type="non-terminal residue" evidence="1">
    <location>
        <position position="1"/>
    </location>
</feature>
<dbReference type="AlphaFoldDB" id="A0A0J8AY03"/>
<accession>A0A0J8AY03</accession>
<dbReference type="Gramene" id="KMS93714">
    <property type="protein sequence ID" value="KMS93714"/>
    <property type="gene ID" value="BVRB_028700"/>
</dbReference>
<gene>
    <name evidence="1" type="ORF">BVRB_028700</name>
</gene>
<reference evidence="1 2" key="1">
    <citation type="journal article" date="2014" name="Nature">
        <title>The genome of the recently domesticated crop plant sugar beet (Beta vulgaris).</title>
        <authorList>
            <person name="Dohm J.C."/>
            <person name="Minoche A.E."/>
            <person name="Holtgrawe D."/>
            <person name="Capella-Gutierrez S."/>
            <person name="Zakrzewski F."/>
            <person name="Tafer H."/>
            <person name="Rupp O."/>
            <person name="Sorensen T.R."/>
            <person name="Stracke R."/>
            <person name="Reinhardt R."/>
            <person name="Goesmann A."/>
            <person name="Kraft T."/>
            <person name="Schulz B."/>
            <person name="Stadler P.F."/>
            <person name="Schmidt T."/>
            <person name="Gabaldon T."/>
            <person name="Lehrach H."/>
            <person name="Weisshaar B."/>
            <person name="Himmelbauer H."/>
        </authorList>
    </citation>
    <scope>NUCLEOTIDE SEQUENCE [LARGE SCALE GENOMIC DNA]</scope>
    <source>
        <tissue evidence="1">Taproot</tissue>
    </source>
</reference>
<dbReference type="EMBL" id="KQ099712">
    <property type="protein sequence ID" value="KMS93714.1"/>
    <property type="molecule type" value="Genomic_DNA"/>
</dbReference>